<reference evidence="1" key="2">
    <citation type="submission" date="2020-04" db="EMBL/GenBank/DDBJ databases">
        <authorList>
            <person name="Santos R.A.C."/>
            <person name="Steenwyk J.L."/>
            <person name="Rivero-Menendez O."/>
            <person name="Mead M.E."/>
            <person name="Silva L.P."/>
            <person name="Bastos R.W."/>
            <person name="Alastruey-Izquierdo A."/>
            <person name="Goldman G.H."/>
            <person name="Rokas A."/>
        </authorList>
    </citation>
    <scope>NUCLEOTIDE SEQUENCE</scope>
    <source>
        <strain evidence="1">CNM-CM6805</strain>
    </source>
</reference>
<dbReference type="EMBL" id="JAAAPX010000043">
    <property type="protein sequence ID" value="KAF4237759.1"/>
    <property type="molecule type" value="Genomic_DNA"/>
</dbReference>
<comment type="caution">
    <text evidence="1">The sequence shown here is derived from an EMBL/GenBank/DDBJ whole genome shotgun (WGS) entry which is preliminary data.</text>
</comment>
<evidence type="ECO:0000313" key="2">
    <source>
        <dbReference type="Proteomes" id="UP000653565"/>
    </source>
</evidence>
<organism evidence="1 2">
    <name type="scientific">Aspergillus fumigatiaffinis</name>
    <dbReference type="NCBI Taxonomy" id="340414"/>
    <lineage>
        <taxon>Eukaryota</taxon>
        <taxon>Fungi</taxon>
        <taxon>Dikarya</taxon>
        <taxon>Ascomycota</taxon>
        <taxon>Pezizomycotina</taxon>
        <taxon>Eurotiomycetes</taxon>
        <taxon>Eurotiomycetidae</taxon>
        <taxon>Eurotiales</taxon>
        <taxon>Aspergillaceae</taxon>
        <taxon>Aspergillus</taxon>
        <taxon>Aspergillus subgen. Fumigati</taxon>
    </lineage>
</organism>
<keyword evidence="2" id="KW-1185">Reference proteome</keyword>
<name>A0A8H4H7J3_9EURO</name>
<protein>
    <submittedName>
        <fullName evidence="1">Uncharacterized protein</fullName>
    </submittedName>
</protein>
<reference evidence="1" key="1">
    <citation type="journal article" date="2020" name="bioRxiv">
        <title>Genomic and phenotypic heterogeneity of clinical isolates of the human pathogens Aspergillus fumigatus, Aspergillus lentulus and Aspergillus fumigatiaffinis.</title>
        <authorList>
            <person name="dos Santos R.A.C."/>
            <person name="Steenwyk J.L."/>
            <person name="Rivero-Menendez O."/>
            <person name="Mead M.E."/>
            <person name="Silva L.P."/>
            <person name="Bastos R.W."/>
            <person name="Alastruey-Izquierdo A."/>
            <person name="Goldman G.H."/>
            <person name="Rokas A."/>
        </authorList>
    </citation>
    <scope>NUCLEOTIDE SEQUENCE</scope>
    <source>
        <strain evidence="1">CNM-CM6805</strain>
    </source>
</reference>
<dbReference type="AlphaFoldDB" id="A0A8H4H7J3"/>
<gene>
    <name evidence="1" type="ORF">CNMCM6805_006816</name>
</gene>
<dbReference type="Proteomes" id="UP000653565">
    <property type="component" value="Unassembled WGS sequence"/>
</dbReference>
<evidence type="ECO:0000313" key="1">
    <source>
        <dbReference type="EMBL" id="KAF4237759.1"/>
    </source>
</evidence>
<sequence>MSAANGLYHKMLMLTRQFPALILHRDFCSHLVHHHVYSGSLSGMAKPLGIALACVSAHASSAESHANDGFVDRMITQQREKLVRNFHLYTDTPEKCLAALHAVCIYPILELFGPSEGRREEFERRPSCIMTRRLYNLPQKRPLVHHEHENDWPRWLFTESLRRKVFFVHMINILGARARKLNEDYFEPLGDEMVLHLSLWIGWGVVAGDEDGAGVFEDCAGGVVVQL</sequence>
<proteinExistence type="predicted"/>
<accession>A0A8H4H7J3</accession>